<feature type="domain" description="LsmAD" evidence="3">
    <location>
        <begin position="201"/>
        <end position="268"/>
    </location>
</feature>
<gene>
    <name evidence="5" type="primary">20210851</name>
    <name evidence="4" type="ORF">HELRODRAFT_188320</name>
</gene>
<dbReference type="PANTHER" id="PTHR12854">
    <property type="entry name" value="ATAXIN 2-RELATED"/>
    <property type="match status" value="1"/>
</dbReference>
<dbReference type="EMBL" id="KB096324">
    <property type="protein sequence ID" value="ESO06299.1"/>
    <property type="molecule type" value="Genomic_DNA"/>
</dbReference>
<dbReference type="PANTHER" id="PTHR12854:SF7">
    <property type="entry name" value="ATAXIN-2 HOMOLOG"/>
    <property type="match status" value="1"/>
</dbReference>
<dbReference type="GO" id="GO:0034063">
    <property type="term" value="P:stress granule assembly"/>
    <property type="evidence" value="ECO:0000318"/>
    <property type="project" value="GO_Central"/>
</dbReference>
<dbReference type="STRING" id="6412.T1FPV4"/>
<feature type="compositionally biased region" description="Low complexity" evidence="2">
    <location>
        <begin position="769"/>
        <end position="791"/>
    </location>
</feature>
<dbReference type="KEGG" id="hro:HELRODRAFT_188320"/>
<dbReference type="InterPro" id="IPR009818">
    <property type="entry name" value="PAM2_motif"/>
</dbReference>
<dbReference type="Pfam" id="PF07145">
    <property type="entry name" value="PAM2"/>
    <property type="match status" value="1"/>
</dbReference>
<feature type="compositionally biased region" description="Low complexity" evidence="2">
    <location>
        <begin position="1"/>
        <end position="22"/>
    </location>
</feature>
<feature type="region of interest" description="Disordered" evidence="2">
    <location>
        <begin position="1"/>
        <end position="46"/>
    </location>
</feature>
<dbReference type="eggNOG" id="KOG2375">
    <property type="taxonomic scope" value="Eukaryota"/>
</dbReference>
<feature type="compositionally biased region" description="Polar residues" evidence="2">
    <location>
        <begin position="467"/>
        <end position="482"/>
    </location>
</feature>
<feature type="compositionally biased region" description="Low complexity" evidence="2">
    <location>
        <begin position="271"/>
        <end position="297"/>
    </location>
</feature>
<reference evidence="4 6" key="2">
    <citation type="journal article" date="2013" name="Nature">
        <title>Insights into bilaterian evolution from three spiralian genomes.</title>
        <authorList>
            <person name="Simakov O."/>
            <person name="Marletaz F."/>
            <person name="Cho S.J."/>
            <person name="Edsinger-Gonzales E."/>
            <person name="Havlak P."/>
            <person name="Hellsten U."/>
            <person name="Kuo D.H."/>
            <person name="Larsson T."/>
            <person name="Lv J."/>
            <person name="Arendt D."/>
            <person name="Savage R."/>
            <person name="Osoegawa K."/>
            <person name="de Jong P."/>
            <person name="Grimwood J."/>
            <person name="Chapman J.A."/>
            <person name="Shapiro H."/>
            <person name="Aerts A."/>
            <person name="Otillar R.P."/>
            <person name="Terry A.Y."/>
            <person name="Boore J.L."/>
            <person name="Grigoriev I.V."/>
            <person name="Lindberg D.R."/>
            <person name="Seaver E.C."/>
            <person name="Weisblat D.A."/>
            <person name="Putnam N.H."/>
            <person name="Rokhsar D.S."/>
        </authorList>
    </citation>
    <scope>NUCLEOTIDE SEQUENCE</scope>
</reference>
<dbReference type="GeneID" id="20210851"/>
<dbReference type="GO" id="GO:0010494">
    <property type="term" value="C:cytoplasmic stress granule"/>
    <property type="evidence" value="ECO:0000318"/>
    <property type="project" value="GO_Central"/>
</dbReference>
<comment type="similarity">
    <text evidence="1">Belongs to the ataxin-2 family.</text>
</comment>
<evidence type="ECO:0000259" key="3">
    <source>
        <dbReference type="SMART" id="SM01272"/>
    </source>
</evidence>
<feature type="region of interest" description="Disordered" evidence="2">
    <location>
        <begin position="167"/>
        <end position="193"/>
    </location>
</feature>
<feature type="region of interest" description="Disordered" evidence="2">
    <location>
        <begin position="460"/>
        <end position="510"/>
    </location>
</feature>
<dbReference type="HOGENOM" id="CLU_312234_0_0_1"/>
<dbReference type="SMART" id="SM01272">
    <property type="entry name" value="LsmAD"/>
    <property type="match status" value="1"/>
</dbReference>
<dbReference type="InterPro" id="IPR045117">
    <property type="entry name" value="ATXN2-like"/>
</dbReference>
<protein>
    <recommendedName>
        <fullName evidence="3">LsmAD domain-containing protein</fullName>
    </recommendedName>
</protein>
<dbReference type="InParanoid" id="T1FPV4"/>
<feature type="region of interest" description="Disordered" evidence="2">
    <location>
        <begin position="331"/>
        <end position="384"/>
    </location>
</feature>
<dbReference type="EnsemblMetazoa" id="HelroT188320">
    <property type="protein sequence ID" value="HelroP188320"/>
    <property type="gene ID" value="HelroG188320"/>
</dbReference>
<dbReference type="GO" id="GO:0003729">
    <property type="term" value="F:mRNA binding"/>
    <property type="evidence" value="ECO:0000318"/>
    <property type="project" value="GO_Central"/>
</dbReference>
<accession>T1FPV4</accession>
<reference evidence="6" key="1">
    <citation type="submission" date="2012-12" db="EMBL/GenBank/DDBJ databases">
        <authorList>
            <person name="Hellsten U."/>
            <person name="Grimwood J."/>
            <person name="Chapman J.A."/>
            <person name="Shapiro H."/>
            <person name="Aerts A."/>
            <person name="Otillar R.P."/>
            <person name="Terry A.Y."/>
            <person name="Boore J.L."/>
            <person name="Simakov O."/>
            <person name="Marletaz F."/>
            <person name="Cho S.-J."/>
            <person name="Edsinger-Gonzales E."/>
            <person name="Havlak P."/>
            <person name="Kuo D.-H."/>
            <person name="Larsson T."/>
            <person name="Lv J."/>
            <person name="Arendt D."/>
            <person name="Savage R."/>
            <person name="Osoegawa K."/>
            <person name="de Jong P."/>
            <person name="Lindberg D.R."/>
            <person name="Seaver E.C."/>
            <person name="Weisblat D.A."/>
            <person name="Putnam N.H."/>
            <person name="Grigoriev I.V."/>
            <person name="Rokhsar D.S."/>
        </authorList>
    </citation>
    <scope>NUCLEOTIDE SEQUENCE</scope>
</reference>
<dbReference type="Pfam" id="PF14438">
    <property type="entry name" value="SM-ATX"/>
    <property type="match status" value="1"/>
</dbReference>
<sequence>MSTNNNNNTYRRTRMQNNRNNNYGPQNSKPRRMPDSFHHPVNNNSGPDLNVGVYKNERFIFQMTNLVGVVARITNKQAETFEGIFKTLSHKLEVMLDKVHKVDKSNPSWQPCRSDIQPCMVFKPEEIVNLQFLNADPNYAIIGDNFTDGAISRKSNGQVMEKELQPWVSDSHPDDDDDLLESSNTNGWDPNEMFRTNQDKFQIMTTYDPNLTQYTTPMPSHNTEEFQQHVEKAAALAREIESSASYKHRMELENTKDEETLHSAVVREENNSSNTSSSLQQKSQTSTASSVSTPSSLLSNRLMKTSLSGNYSDIVSNPKPANAVVNNIHHTPQQPQQQQPQQPQQQQQQQQISAVQQQQQHQPLQHPHQQLHHHQQPQSHSSRTEIDEFKDFKENFNMQINMSASVSSPPSSMVNNISNVPSQMPVSNNNNNTHAAMVPSTPSSTSIAVTTAVANNTVNGATTSSTLPNSTNATLTQPVGSKSNDESNSEGTSENTEKRNYTLNPNANEFKPRVSSLDTLIIQQQHTPQLQPPVNNNQLQHQQHLQQQLLHTQQQQSKLVQQQQQQQHQQQLQQLVTQQPQMVPPTVGSPPVLYTASGVPSILATQPPQPQFVYTQKYPASAKRATVSARVTNELATPQSANVMAGAPLISQSGVPQMFITPTGLAPYNSVRLMLPGPIFYDPNAVGPNHMFLPAQMIPQLPQLAGGPATAVVSNIHPHLIAQQQSQQQQQQQQPNNNNNGGGNGCPDNGSGAPTPVHYLGPPPQLPSQQHMQQQQHQQQQQQQQQNSHQHYPVTPSTSLAFQPHHQVTIGQPGAGHLQSTTHQSQVIISPFLPNFQNAHHHQAGGYAATMPPTTPGAGALQGQVPPGSTIHPHSLVHPHSMFIAAPNQQGATPAQLGQFVAVNSLGPPNMTAPHPQPLLYNIQQIPQSMHGPSYQHGQG</sequence>
<dbReference type="OMA" id="CHVGLER"/>
<dbReference type="RefSeq" id="XP_009015667.1">
    <property type="nucleotide sequence ID" value="XM_009017419.1"/>
</dbReference>
<keyword evidence="6" id="KW-1185">Reference proteome</keyword>
<organism evidence="5 6">
    <name type="scientific">Helobdella robusta</name>
    <name type="common">Californian leech</name>
    <dbReference type="NCBI Taxonomy" id="6412"/>
    <lineage>
        <taxon>Eukaryota</taxon>
        <taxon>Metazoa</taxon>
        <taxon>Spiralia</taxon>
        <taxon>Lophotrochozoa</taxon>
        <taxon>Annelida</taxon>
        <taxon>Clitellata</taxon>
        <taxon>Hirudinea</taxon>
        <taxon>Rhynchobdellida</taxon>
        <taxon>Glossiphoniidae</taxon>
        <taxon>Helobdella</taxon>
    </lineage>
</organism>
<evidence type="ECO:0000313" key="5">
    <source>
        <dbReference type="EnsemblMetazoa" id="HelroP188320"/>
    </source>
</evidence>
<dbReference type="Pfam" id="PF06741">
    <property type="entry name" value="LsmAD"/>
    <property type="match status" value="1"/>
</dbReference>
<feature type="region of interest" description="Disordered" evidence="2">
    <location>
        <begin position="722"/>
        <end position="798"/>
    </location>
</feature>
<name>T1FPV4_HELRO</name>
<dbReference type="CTD" id="20210851"/>
<feature type="compositionally biased region" description="Polar residues" evidence="2">
    <location>
        <begin position="184"/>
        <end position="193"/>
    </location>
</feature>
<dbReference type="InterPro" id="IPR009604">
    <property type="entry name" value="LsmAD_domain"/>
</dbReference>
<evidence type="ECO:0000256" key="1">
    <source>
        <dbReference type="ARBA" id="ARBA00007503"/>
    </source>
</evidence>
<proteinExistence type="inferred from homology"/>
<evidence type="ECO:0000313" key="6">
    <source>
        <dbReference type="Proteomes" id="UP000015101"/>
    </source>
</evidence>
<dbReference type="AlphaFoldDB" id="T1FPV4"/>
<reference evidence="5" key="3">
    <citation type="submission" date="2015-06" db="UniProtKB">
        <authorList>
            <consortium name="EnsemblMetazoa"/>
        </authorList>
    </citation>
    <scope>IDENTIFICATION</scope>
</reference>
<dbReference type="EMBL" id="AMQM01000598">
    <property type="status" value="NOT_ANNOTATED_CDS"/>
    <property type="molecule type" value="Genomic_DNA"/>
</dbReference>
<feature type="compositionally biased region" description="Low complexity" evidence="2">
    <location>
        <begin position="723"/>
        <end position="739"/>
    </location>
</feature>
<dbReference type="Proteomes" id="UP000015101">
    <property type="component" value="Unassembled WGS sequence"/>
</dbReference>
<evidence type="ECO:0000256" key="2">
    <source>
        <dbReference type="SAM" id="MobiDB-lite"/>
    </source>
</evidence>
<dbReference type="OrthoDB" id="2275718at2759"/>
<dbReference type="InterPro" id="IPR025852">
    <property type="entry name" value="SM_dom_ATX"/>
</dbReference>
<feature type="region of interest" description="Disordered" evidence="2">
    <location>
        <begin position="268"/>
        <end position="297"/>
    </location>
</feature>
<feature type="compositionally biased region" description="Low complexity" evidence="2">
    <location>
        <begin position="332"/>
        <end position="368"/>
    </location>
</feature>
<evidence type="ECO:0000313" key="4">
    <source>
        <dbReference type="EMBL" id="ESO06299.1"/>
    </source>
</evidence>